<reference evidence="2" key="1">
    <citation type="journal article" date="2023" name="G3 (Bethesda)">
        <title>A reference genome for the long-term kleptoplast-retaining sea slug Elysia crispata morphotype clarki.</title>
        <authorList>
            <person name="Eastman K.E."/>
            <person name="Pendleton A.L."/>
            <person name="Shaikh M.A."/>
            <person name="Suttiyut T."/>
            <person name="Ogas R."/>
            <person name="Tomko P."/>
            <person name="Gavelis G."/>
            <person name="Widhalm J.R."/>
            <person name="Wisecaver J.H."/>
        </authorList>
    </citation>
    <scope>NUCLEOTIDE SEQUENCE</scope>
    <source>
        <strain evidence="2">ECLA1</strain>
    </source>
</reference>
<dbReference type="EMBL" id="JAWDGP010004873">
    <property type="protein sequence ID" value="KAK3761572.1"/>
    <property type="molecule type" value="Genomic_DNA"/>
</dbReference>
<dbReference type="AlphaFoldDB" id="A0AAE0Z2I7"/>
<accession>A0AAE0Z2I7</accession>
<protein>
    <submittedName>
        <fullName evidence="2">Uncharacterized protein</fullName>
    </submittedName>
</protein>
<feature type="region of interest" description="Disordered" evidence="1">
    <location>
        <begin position="1"/>
        <end position="32"/>
    </location>
</feature>
<evidence type="ECO:0000256" key="1">
    <source>
        <dbReference type="SAM" id="MobiDB-lite"/>
    </source>
</evidence>
<organism evidence="2 3">
    <name type="scientific">Elysia crispata</name>
    <name type="common">lettuce slug</name>
    <dbReference type="NCBI Taxonomy" id="231223"/>
    <lineage>
        <taxon>Eukaryota</taxon>
        <taxon>Metazoa</taxon>
        <taxon>Spiralia</taxon>
        <taxon>Lophotrochozoa</taxon>
        <taxon>Mollusca</taxon>
        <taxon>Gastropoda</taxon>
        <taxon>Heterobranchia</taxon>
        <taxon>Euthyneura</taxon>
        <taxon>Panpulmonata</taxon>
        <taxon>Sacoglossa</taxon>
        <taxon>Placobranchoidea</taxon>
        <taxon>Plakobranchidae</taxon>
        <taxon>Elysia</taxon>
    </lineage>
</organism>
<dbReference type="Proteomes" id="UP001283361">
    <property type="component" value="Unassembled WGS sequence"/>
</dbReference>
<keyword evidence="3" id="KW-1185">Reference proteome</keyword>
<proteinExistence type="predicted"/>
<gene>
    <name evidence="2" type="ORF">RRG08_010296</name>
</gene>
<name>A0AAE0Z2I7_9GAST</name>
<sequence>MESSDSTQAKPRPVRTMVCPDRTRKGALKRPGGKVDDDLVGALPKKHYCSGCLNTNLISVNSVAAIMERLRSCCTYCGKLWSTIPESRKRHMDNHLEIPMPQPNLPAPKSYSAIIKMDERKTTSTAHGLYYKDAVKDKENTKIVSKFSKMKPSDQMKYLAAARGVLQRDSHCLSNTVYDGRLELRPSLADASVSHPMDPNVTMLAVHLMEKVDMRNLDVVLRDRRRKHMVYENIVPLTNTNWGMHDYVCYICTDNVRMEMEGNRYMDQPHLRDIRVCTCSAHNDDHHQGSVVPSCHPVHQLTDGEDALCYSHQIAVHFRDNKHFLFVCTSMYSGYVIHAGCCDFRHSLNTASTIG</sequence>
<evidence type="ECO:0000313" key="2">
    <source>
        <dbReference type="EMBL" id="KAK3761572.1"/>
    </source>
</evidence>
<evidence type="ECO:0000313" key="3">
    <source>
        <dbReference type="Proteomes" id="UP001283361"/>
    </source>
</evidence>
<comment type="caution">
    <text evidence="2">The sequence shown here is derived from an EMBL/GenBank/DDBJ whole genome shotgun (WGS) entry which is preliminary data.</text>
</comment>